<dbReference type="PANTHER" id="PTHR42896">
    <property type="entry name" value="XYLULOSE-1,5-BISPHOSPHATE (XUBP) PHOSPHATASE"/>
    <property type="match status" value="1"/>
</dbReference>
<dbReference type="PANTHER" id="PTHR42896:SF2">
    <property type="entry name" value="CBBY-LIKE PROTEIN"/>
    <property type="match status" value="1"/>
</dbReference>
<dbReference type="InterPro" id="IPR044999">
    <property type="entry name" value="CbbY-like"/>
</dbReference>
<dbReference type="Gene3D" id="1.10.150.240">
    <property type="entry name" value="Putative phosphatase, domain 2"/>
    <property type="match status" value="1"/>
</dbReference>
<dbReference type="SUPFAM" id="SSF56784">
    <property type="entry name" value="HAD-like"/>
    <property type="match status" value="1"/>
</dbReference>
<dbReference type="SFLD" id="SFLDS00003">
    <property type="entry name" value="Haloacid_Dehalogenase"/>
    <property type="match status" value="1"/>
</dbReference>
<dbReference type="Pfam" id="PF00702">
    <property type="entry name" value="Hydrolase"/>
    <property type="match status" value="1"/>
</dbReference>
<organism evidence="1 2">
    <name type="scientific">Methylobacterium isbiliense</name>
    <dbReference type="NCBI Taxonomy" id="315478"/>
    <lineage>
        <taxon>Bacteria</taxon>
        <taxon>Pseudomonadati</taxon>
        <taxon>Pseudomonadota</taxon>
        <taxon>Alphaproteobacteria</taxon>
        <taxon>Hyphomicrobiales</taxon>
        <taxon>Methylobacteriaceae</taxon>
        <taxon>Methylobacterium</taxon>
    </lineage>
</organism>
<reference evidence="1" key="2">
    <citation type="submission" date="2021-08" db="EMBL/GenBank/DDBJ databases">
        <authorList>
            <person name="Tani A."/>
            <person name="Ola A."/>
            <person name="Ogura Y."/>
            <person name="Katsura K."/>
            <person name="Hayashi T."/>
        </authorList>
    </citation>
    <scope>NUCLEOTIDE SEQUENCE</scope>
    <source>
        <strain evidence="1">DSM 17168</strain>
    </source>
</reference>
<name>A0ABQ4SFN9_9HYPH</name>
<reference evidence="1" key="1">
    <citation type="journal article" date="2021" name="Front. Microbiol.">
        <title>Comprehensive Comparative Genomics and Phenotyping of Methylobacterium Species.</title>
        <authorList>
            <person name="Alessa O."/>
            <person name="Ogura Y."/>
            <person name="Fujitani Y."/>
            <person name="Takami H."/>
            <person name="Hayashi T."/>
            <person name="Sahin N."/>
            <person name="Tani A."/>
        </authorList>
    </citation>
    <scope>NUCLEOTIDE SEQUENCE</scope>
    <source>
        <strain evidence="1">DSM 17168</strain>
    </source>
</reference>
<dbReference type="PRINTS" id="PR00413">
    <property type="entry name" value="HADHALOGNASE"/>
</dbReference>
<dbReference type="Proteomes" id="UP001055153">
    <property type="component" value="Unassembled WGS sequence"/>
</dbReference>
<evidence type="ECO:0000313" key="2">
    <source>
        <dbReference type="Proteomes" id="UP001055153"/>
    </source>
</evidence>
<dbReference type="SFLD" id="SFLDG01129">
    <property type="entry name" value="C1.5:_HAD__Beta-PGM__Phosphata"/>
    <property type="match status" value="1"/>
</dbReference>
<dbReference type="InterPro" id="IPR023214">
    <property type="entry name" value="HAD_sf"/>
</dbReference>
<dbReference type="InterPro" id="IPR023198">
    <property type="entry name" value="PGP-like_dom2"/>
</dbReference>
<evidence type="ECO:0000313" key="1">
    <source>
        <dbReference type="EMBL" id="GJE01201.1"/>
    </source>
</evidence>
<dbReference type="NCBIfam" id="TIGR01509">
    <property type="entry name" value="HAD-SF-IA-v3"/>
    <property type="match status" value="1"/>
</dbReference>
<dbReference type="Gene3D" id="3.40.50.1000">
    <property type="entry name" value="HAD superfamily/HAD-like"/>
    <property type="match status" value="1"/>
</dbReference>
<accession>A0ABQ4SFN9</accession>
<gene>
    <name evidence="1" type="primary">cbbY_1</name>
    <name evidence="1" type="ORF">GMJLKIPL_3130</name>
</gene>
<dbReference type="InterPro" id="IPR036412">
    <property type="entry name" value="HAD-like_sf"/>
</dbReference>
<comment type="caution">
    <text evidence="1">The sequence shown here is derived from an EMBL/GenBank/DDBJ whole genome shotgun (WGS) entry which is preliminary data.</text>
</comment>
<dbReference type="InterPro" id="IPR006439">
    <property type="entry name" value="HAD-SF_hydro_IA"/>
</dbReference>
<proteinExistence type="predicted"/>
<dbReference type="RefSeq" id="WP_238236003.1">
    <property type="nucleotide sequence ID" value="NZ_BPQQ01000034.1"/>
</dbReference>
<keyword evidence="2" id="KW-1185">Reference proteome</keyword>
<dbReference type="EMBL" id="BPQQ01000034">
    <property type="protein sequence ID" value="GJE01201.1"/>
    <property type="molecule type" value="Genomic_DNA"/>
</dbReference>
<sequence>MLKALIFDVDGTLAETEPVHRTAFNAAFAQAGLTWSWDEALYGDLLQVTGGRERLLHYLAQHRRPEEAARLAPRVPEIYAAKTRAYVSLLASDRLAPRPGVLRLIAEARAAGLRLAIATTSHPDNVAALLDRLVPEGGFDVVAAGDAVAEKKPAPAVYALALDRLGVAAGEAVAFEDSQNGIRSARGAGLSVVATPSRALPHDDLAEAQAVVSDLGEPEAPHRLIAGEPWPGGHVSLPALRDWHARQAAACPAVGMA</sequence>
<protein>
    <submittedName>
        <fullName evidence="1">Protein CbbY</fullName>
    </submittedName>
</protein>